<keyword evidence="3" id="KW-0805">Transcription regulation</keyword>
<dbReference type="Gene3D" id="1.10.10.10">
    <property type="entry name" value="Winged helix-like DNA-binding domain superfamily/Winged helix DNA-binding domain"/>
    <property type="match status" value="1"/>
</dbReference>
<dbReference type="GO" id="GO:0016301">
    <property type="term" value="F:kinase activity"/>
    <property type="evidence" value="ECO:0007669"/>
    <property type="project" value="UniProtKB-KW"/>
</dbReference>
<sequence length="296" mass="31068">MTSQSVESAGAVPVISTGPDSTGGRADATPDLPPAPDGGAGLDAGADAAELSGGDLALSNDLVLAERVRFLASRDDLSATLAAITELAVDATVSDYASITLIDADGSLTTPTATSDEARAADAAQYTLNEGPCLTAAENGGVYVIADTASEPRWPRWGAHVHDEIGIRSVLSIHLFTANRMLGALNLFDSKPRQYDEDEIIAARVVAAHASVALARLRVEQDLWRAVDSRHLIGLAQGMLIERYKISPEQAFSVLRRYSQNHNTKLNRVAEQLVNSGALPGQDRPSDHPPAAGADA</sequence>
<accession>A0A849A7P7</accession>
<proteinExistence type="predicted"/>
<evidence type="ECO:0000256" key="5">
    <source>
        <dbReference type="SAM" id="MobiDB-lite"/>
    </source>
</evidence>
<organism evidence="7 8">
    <name type="scientific">Nakamurella aerolata</name>
    <dbReference type="NCBI Taxonomy" id="1656892"/>
    <lineage>
        <taxon>Bacteria</taxon>
        <taxon>Bacillati</taxon>
        <taxon>Actinomycetota</taxon>
        <taxon>Actinomycetes</taxon>
        <taxon>Nakamurellales</taxon>
        <taxon>Nakamurellaceae</taxon>
        <taxon>Nakamurella</taxon>
    </lineage>
</organism>
<gene>
    <name evidence="7" type="ORF">HKD39_07265</name>
</gene>
<dbReference type="SUPFAM" id="SSF52172">
    <property type="entry name" value="CheY-like"/>
    <property type="match status" value="1"/>
</dbReference>
<dbReference type="RefSeq" id="WP_171199188.1">
    <property type="nucleotide sequence ID" value="NZ_JABEND010000003.1"/>
</dbReference>
<dbReference type="EMBL" id="JABEND010000003">
    <property type="protein sequence ID" value="NNG35513.1"/>
    <property type="molecule type" value="Genomic_DNA"/>
</dbReference>
<feature type="region of interest" description="Disordered" evidence="5">
    <location>
        <begin position="277"/>
        <end position="296"/>
    </location>
</feature>
<dbReference type="InterPro" id="IPR005561">
    <property type="entry name" value="ANTAR"/>
</dbReference>
<keyword evidence="2" id="KW-0418">Kinase</keyword>
<dbReference type="Proteomes" id="UP000562984">
    <property type="component" value="Unassembled WGS sequence"/>
</dbReference>
<keyword evidence="1" id="KW-0808">Transferase</keyword>
<dbReference type="InterPro" id="IPR029016">
    <property type="entry name" value="GAF-like_dom_sf"/>
</dbReference>
<dbReference type="GO" id="GO:0003723">
    <property type="term" value="F:RNA binding"/>
    <property type="evidence" value="ECO:0007669"/>
    <property type="project" value="InterPro"/>
</dbReference>
<evidence type="ECO:0000313" key="7">
    <source>
        <dbReference type="EMBL" id="NNG35513.1"/>
    </source>
</evidence>
<evidence type="ECO:0000256" key="3">
    <source>
        <dbReference type="ARBA" id="ARBA00023015"/>
    </source>
</evidence>
<evidence type="ECO:0000256" key="4">
    <source>
        <dbReference type="ARBA" id="ARBA00023163"/>
    </source>
</evidence>
<dbReference type="Gene3D" id="3.30.450.40">
    <property type="match status" value="1"/>
</dbReference>
<dbReference type="Pfam" id="PF13185">
    <property type="entry name" value="GAF_2"/>
    <property type="match status" value="1"/>
</dbReference>
<feature type="domain" description="ANTAR" evidence="6">
    <location>
        <begin position="213"/>
        <end position="274"/>
    </location>
</feature>
<dbReference type="AlphaFoldDB" id="A0A849A7P7"/>
<dbReference type="PROSITE" id="PS50921">
    <property type="entry name" value="ANTAR"/>
    <property type="match status" value="1"/>
</dbReference>
<dbReference type="InterPro" id="IPR011006">
    <property type="entry name" value="CheY-like_superfamily"/>
</dbReference>
<comment type="caution">
    <text evidence="7">The sequence shown here is derived from an EMBL/GenBank/DDBJ whole genome shotgun (WGS) entry which is preliminary data.</text>
</comment>
<dbReference type="InterPro" id="IPR003018">
    <property type="entry name" value="GAF"/>
</dbReference>
<reference evidence="7 8" key="1">
    <citation type="submission" date="2020-05" db="EMBL/GenBank/DDBJ databases">
        <title>Nakamurella sp. DB0629 isolated from air conditioner.</title>
        <authorList>
            <person name="Kim D.H."/>
            <person name="Kim D.-U."/>
        </authorList>
    </citation>
    <scope>NUCLEOTIDE SEQUENCE [LARGE SCALE GENOMIC DNA]</scope>
    <source>
        <strain evidence="7 8">DB0629</strain>
    </source>
</reference>
<evidence type="ECO:0000313" key="8">
    <source>
        <dbReference type="Proteomes" id="UP000562984"/>
    </source>
</evidence>
<feature type="region of interest" description="Disordered" evidence="5">
    <location>
        <begin position="1"/>
        <end position="46"/>
    </location>
</feature>
<evidence type="ECO:0000256" key="1">
    <source>
        <dbReference type="ARBA" id="ARBA00022679"/>
    </source>
</evidence>
<protein>
    <submittedName>
        <fullName evidence="7">GAF and ANTAR domain-containing protein</fullName>
    </submittedName>
</protein>
<evidence type="ECO:0000259" key="6">
    <source>
        <dbReference type="PROSITE" id="PS50921"/>
    </source>
</evidence>
<evidence type="ECO:0000256" key="2">
    <source>
        <dbReference type="ARBA" id="ARBA00022777"/>
    </source>
</evidence>
<dbReference type="InterPro" id="IPR036388">
    <property type="entry name" value="WH-like_DNA-bd_sf"/>
</dbReference>
<dbReference type="Pfam" id="PF03861">
    <property type="entry name" value="ANTAR"/>
    <property type="match status" value="1"/>
</dbReference>
<keyword evidence="8" id="KW-1185">Reference proteome</keyword>
<name>A0A849A7P7_9ACTN</name>
<dbReference type="SMART" id="SM00065">
    <property type="entry name" value="GAF"/>
    <property type="match status" value="1"/>
</dbReference>
<dbReference type="SMART" id="SM01012">
    <property type="entry name" value="ANTAR"/>
    <property type="match status" value="1"/>
</dbReference>
<dbReference type="SUPFAM" id="SSF55781">
    <property type="entry name" value="GAF domain-like"/>
    <property type="match status" value="1"/>
</dbReference>
<keyword evidence="4" id="KW-0804">Transcription</keyword>